<keyword evidence="3" id="KW-0274">FAD</keyword>
<evidence type="ECO:0000313" key="7">
    <source>
        <dbReference type="EMBL" id="KAG0277992.1"/>
    </source>
</evidence>
<dbReference type="InterPro" id="IPR050562">
    <property type="entry name" value="FAD_mOase_fung"/>
</dbReference>
<dbReference type="PANTHER" id="PTHR47356">
    <property type="entry name" value="FAD-DEPENDENT MONOOXYGENASE ASQG-RELATED"/>
    <property type="match status" value="1"/>
</dbReference>
<dbReference type="Pfam" id="PF01494">
    <property type="entry name" value="FAD_binding_3"/>
    <property type="match status" value="2"/>
</dbReference>
<keyword evidence="2" id="KW-0285">Flavoprotein</keyword>
<proteinExistence type="inferred from homology"/>
<dbReference type="PANTHER" id="PTHR47356:SF2">
    <property type="entry name" value="FAD-BINDING DOMAIN-CONTAINING PROTEIN-RELATED"/>
    <property type="match status" value="1"/>
</dbReference>
<comment type="caution">
    <text evidence="7">The sequence shown here is derived from an EMBL/GenBank/DDBJ whole genome shotgun (WGS) entry which is preliminary data.</text>
</comment>
<dbReference type="Gene3D" id="3.50.50.60">
    <property type="entry name" value="FAD/NAD(P)-binding domain"/>
    <property type="match status" value="1"/>
</dbReference>
<reference evidence="7" key="1">
    <citation type="journal article" date="2020" name="Fungal Divers.">
        <title>Resolving the Mortierellaceae phylogeny through synthesis of multi-gene phylogenetics and phylogenomics.</title>
        <authorList>
            <person name="Vandepol N."/>
            <person name="Liber J."/>
            <person name="Desiro A."/>
            <person name="Na H."/>
            <person name="Kennedy M."/>
            <person name="Barry K."/>
            <person name="Grigoriev I.V."/>
            <person name="Miller A.N."/>
            <person name="O'Donnell K."/>
            <person name="Stajich J.E."/>
            <person name="Bonito G."/>
        </authorList>
    </citation>
    <scope>NUCLEOTIDE SEQUENCE</scope>
    <source>
        <strain evidence="7">NRRL 28262</strain>
    </source>
</reference>
<gene>
    <name evidence="7" type="ORF">BGZ95_004930</name>
</gene>
<evidence type="ECO:0000313" key="8">
    <source>
        <dbReference type="Proteomes" id="UP001194580"/>
    </source>
</evidence>
<feature type="compositionally biased region" description="Polar residues" evidence="5">
    <location>
        <begin position="491"/>
        <end position="501"/>
    </location>
</feature>
<evidence type="ECO:0000256" key="3">
    <source>
        <dbReference type="ARBA" id="ARBA00022827"/>
    </source>
</evidence>
<dbReference type="GO" id="GO:0071949">
    <property type="term" value="F:FAD binding"/>
    <property type="evidence" value="ECO:0007669"/>
    <property type="project" value="InterPro"/>
</dbReference>
<dbReference type="InterPro" id="IPR002938">
    <property type="entry name" value="FAD-bd"/>
</dbReference>
<name>A0AAD4DHH2_9FUNG</name>
<dbReference type="SUPFAM" id="SSF51905">
    <property type="entry name" value="FAD/NAD(P)-binding domain"/>
    <property type="match status" value="1"/>
</dbReference>
<organism evidence="7 8">
    <name type="scientific">Linnemannia exigua</name>
    <dbReference type="NCBI Taxonomy" id="604196"/>
    <lineage>
        <taxon>Eukaryota</taxon>
        <taxon>Fungi</taxon>
        <taxon>Fungi incertae sedis</taxon>
        <taxon>Mucoromycota</taxon>
        <taxon>Mortierellomycotina</taxon>
        <taxon>Mortierellomycetes</taxon>
        <taxon>Mortierellales</taxon>
        <taxon>Mortierellaceae</taxon>
        <taxon>Linnemannia</taxon>
    </lineage>
</organism>
<comment type="similarity">
    <text evidence="1">Belongs to the paxM FAD-dependent monooxygenase family.</text>
</comment>
<dbReference type="EMBL" id="JAAAIL010000229">
    <property type="protein sequence ID" value="KAG0277992.1"/>
    <property type="molecule type" value="Genomic_DNA"/>
</dbReference>
<evidence type="ECO:0000256" key="5">
    <source>
        <dbReference type="SAM" id="MobiDB-lite"/>
    </source>
</evidence>
<protein>
    <recommendedName>
        <fullName evidence="6">FAD-binding domain-containing protein</fullName>
    </recommendedName>
</protein>
<dbReference type="InterPro" id="IPR036188">
    <property type="entry name" value="FAD/NAD-bd_sf"/>
</dbReference>
<sequence length="501" mass="55836">METGQEPPPQTKEPDAPTVIIVGAGLAGLTLAILLEKANIEYQVLEKAAEVKPLGSTIAMGPNVMPLFTQLGLYDDFVAISKPVRHITMHKESENMRPIGKVDIEEHIEKSGYATRVCSRPKLYDLFLSKVPSSKIHFGKRVLSIVHGGDNGALIRTADGNSYEADVLVGADGAYSAVRQSLYEQLKKDKSLPSSDQAKMETNHMTLVGLTKPMDPEKYPALKDATTFSRSDAVIGHGPYSWRYFSLPDHCIGWGFGTQITNEDFSKENDTFRASDWGPESAHMLCNEIRDYKIPIGGTLGDLIDNTPKENIAKVLLEEKLFETWYHGRTVLIGDACHKIMPYVGQGAVNAMEDAVILANELYEITSVTTKVISNAFKEYRRQRYPHAAEQFQKSKMFTMLMVGQTWYEDLLRKFVLGYASEFFQRRNYAKSLNYRPQATFLPLVPDRGTIPVLPQKPSKRYMAEQEALRANAMGAPGIGIEDRKEDERVSSSTSAPATLL</sequence>
<dbReference type="Proteomes" id="UP001194580">
    <property type="component" value="Unassembled WGS sequence"/>
</dbReference>
<evidence type="ECO:0000256" key="2">
    <source>
        <dbReference type="ARBA" id="ARBA00022630"/>
    </source>
</evidence>
<feature type="domain" description="FAD-binding" evidence="6">
    <location>
        <begin position="312"/>
        <end position="391"/>
    </location>
</feature>
<feature type="region of interest" description="Disordered" evidence="5">
    <location>
        <begin position="476"/>
        <end position="501"/>
    </location>
</feature>
<evidence type="ECO:0000256" key="1">
    <source>
        <dbReference type="ARBA" id="ARBA00007992"/>
    </source>
</evidence>
<feature type="compositionally biased region" description="Basic and acidic residues" evidence="5">
    <location>
        <begin position="481"/>
        <end position="490"/>
    </location>
</feature>
<dbReference type="GO" id="GO:0004497">
    <property type="term" value="F:monooxygenase activity"/>
    <property type="evidence" value="ECO:0007669"/>
    <property type="project" value="InterPro"/>
</dbReference>
<dbReference type="AlphaFoldDB" id="A0AAD4DHH2"/>
<keyword evidence="8" id="KW-1185">Reference proteome</keyword>
<accession>A0AAD4DHH2</accession>
<keyword evidence="4" id="KW-0560">Oxidoreductase</keyword>
<dbReference type="PRINTS" id="PR00420">
    <property type="entry name" value="RNGMNOXGNASE"/>
</dbReference>
<evidence type="ECO:0000256" key="4">
    <source>
        <dbReference type="ARBA" id="ARBA00023002"/>
    </source>
</evidence>
<feature type="domain" description="FAD-binding" evidence="6">
    <location>
        <begin position="18"/>
        <end position="195"/>
    </location>
</feature>
<evidence type="ECO:0000259" key="6">
    <source>
        <dbReference type="Pfam" id="PF01494"/>
    </source>
</evidence>